<evidence type="ECO:0000313" key="4">
    <source>
        <dbReference type="Proteomes" id="UP001523565"/>
    </source>
</evidence>
<organism evidence="3 4">
    <name type="scientific">Ohessyouella blattaphilus</name>
    <dbReference type="NCBI Taxonomy" id="2949333"/>
    <lineage>
        <taxon>Bacteria</taxon>
        <taxon>Bacillati</taxon>
        <taxon>Bacillota</taxon>
        <taxon>Clostridia</taxon>
        <taxon>Lachnospirales</taxon>
        <taxon>Lachnospiraceae</taxon>
        <taxon>Ohessyouella</taxon>
    </lineage>
</organism>
<keyword evidence="4" id="KW-1185">Reference proteome</keyword>
<sequence>MNKSYVLAAYLRISSDDGLHGDSQSISGQRKLIRGFVRSHPEFKGADFIEFSDDGYSGTNFNRPGVAELLNRARSGEVQCIIVKDFSRFGRNYIEVGDYIEQIFPFLRVRFISINDAYDSETQGGGAGDVSIAFRHLCNDYYCKDLSRKVKSGYRTKWESGKYLASYDVYGYRKSDEDRYKLVVDETTAPVVRRIFDMALSGSKPSQIAAALNADDVPTPLVTLTKKKNVRSWSQLRPMWTGTEIGRILRDLRYTGAMTNGMYAVEKMGSRQARRKPESEWYITPDTHEAIVTKDEFERAQLCVRSTTLKGMKFGPRVPSPHSLPVPVRCGGCGHAMVKNGAKVMAYYCKFKKLVADGDCFDGKMEVEALKDVLLVSIRQLQAVLAEQKKAASEKAAVPSVDYVREIASLQREIEGLNREKLSLYNAYSDGDINREEYSSRRQSVDDRTHALGLQVDEQEKRSRQHLQNVAVLPPAMEYLQDMVGLPQYDNELISALVKHVVVHNEQQVEIVWKYADEVGAIMTGENGGRIWNSRS</sequence>
<dbReference type="InterPro" id="IPR038109">
    <property type="entry name" value="DNA_bind_recomb_sf"/>
</dbReference>
<dbReference type="InterPro" id="IPR036162">
    <property type="entry name" value="Resolvase-like_N_sf"/>
</dbReference>
<evidence type="ECO:0000259" key="2">
    <source>
        <dbReference type="PROSITE" id="PS51737"/>
    </source>
</evidence>
<dbReference type="SUPFAM" id="SSF53041">
    <property type="entry name" value="Resolvase-like"/>
    <property type="match status" value="1"/>
</dbReference>
<dbReference type="RefSeq" id="WP_262068604.1">
    <property type="nucleotide sequence ID" value="NZ_JAMXOC010000005.1"/>
</dbReference>
<keyword evidence="1" id="KW-0175">Coiled coil</keyword>
<dbReference type="InterPro" id="IPR006119">
    <property type="entry name" value="Resolv_N"/>
</dbReference>
<accession>A0ABT1EGU0</accession>
<name>A0ABT1EGU0_9FIRM</name>
<dbReference type="Pfam" id="PF00239">
    <property type="entry name" value="Resolvase"/>
    <property type="match status" value="1"/>
</dbReference>
<dbReference type="PROSITE" id="PS51737">
    <property type="entry name" value="RECOMBINASE_DNA_BIND"/>
    <property type="match status" value="1"/>
</dbReference>
<evidence type="ECO:0000256" key="1">
    <source>
        <dbReference type="SAM" id="Coils"/>
    </source>
</evidence>
<dbReference type="Gene3D" id="3.90.1750.20">
    <property type="entry name" value="Putative Large Serine Recombinase, Chain B, Domain 2"/>
    <property type="match status" value="1"/>
</dbReference>
<dbReference type="EMBL" id="JAMZFV010000005">
    <property type="protein sequence ID" value="MCP1109731.1"/>
    <property type="molecule type" value="Genomic_DNA"/>
</dbReference>
<feature type="domain" description="Recombinase" evidence="2">
    <location>
        <begin position="169"/>
        <end position="311"/>
    </location>
</feature>
<dbReference type="InterPro" id="IPR050639">
    <property type="entry name" value="SSR_resolvase"/>
</dbReference>
<dbReference type="PANTHER" id="PTHR30461">
    <property type="entry name" value="DNA-INVERTASE FROM LAMBDOID PROPHAGE"/>
    <property type="match status" value="1"/>
</dbReference>
<evidence type="ECO:0000313" key="3">
    <source>
        <dbReference type="EMBL" id="MCP1109731.1"/>
    </source>
</evidence>
<reference evidence="3 4" key="1">
    <citation type="journal article" date="2022" name="Genome Biol. Evol.">
        <title>Host diet, physiology and behaviors set the stage for Lachnospiraceae cladogenesis.</title>
        <authorList>
            <person name="Vera-Ponce De Leon A."/>
            <person name="Schneider M."/>
            <person name="Jahnes B.C."/>
            <person name="Sadowski V."/>
            <person name="Camuy-Velez L.A."/>
            <person name="Duan J."/>
            <person name="Sabree Z.L."/>
        </authorList>
    </citation>
    <scope>NUCLEOTIDE SEQUENCE [LARGE SCALE GENOMIC DNA]</scope>
    <source>
        <strain evidence="3 4">PAL227</strain>
    </source>
</reference>
<dbReference type="Pfam" id="PF07508">
    <property type="entry name" value="Recombinase"/>
    <property type="match status" value="1"/>
</dbReference>
<dbReference type="SMART" id="SM00857">
    <property type="entry name" value="Resolvase"/>
    <property type="match status" value="1"/>
</dbReference>
<dbReference type="Gene3D" id="3.40.50.1390">
    <property type="entry name" value="Resolvase, N-terminal catalytic domain"/>
    <property type="match status" value="1"/>
</dbReference>
<dbReference type="Proteomes" id="UP001523565">
    <property type="component" value="Unassembled WGS sequence"/>
</dbReference>
<protein>
    <submittedName>
        <fullName evidence="3">Recombinase family protein</fullName>
    </submittedName>
</protein>
<feature type="coiled-coil region" evidence="1">
    <location>
        <begin position="400"/>
        <end position="427"/>
    </location>
</feature>
<proteinExistence type="predicted"/>
<dbReference type="PANTHER" id="PTHR30461:SF23">
    <property type="entry name" value="DNA RECOMBINASE-RELATED"/>
    <property type="match status" value="1"/>
</dbReference>
<comment type="caution">
    <text evidence="3">The sequence shown here is derived from an EMBL/GenBank/DDBJ whole genome shotgun (WGS) entry which is preliminary data.</text>
</comment>
<gene>
    <name evidence="3" type="ORF">NK118_05625</name>
</gene>
<dbReference type="InterPro" id="IPR011109">
    <property type="entry name" value="DNA_bind_recombinase_dom"/>
</dbReference>